<proteinExistence type="predicted"/>
<organism evidence="2 3">
    <name type="scientific">Actinia tenebrosa</name>
    <name type="common">Australian red waratah sea anemone</name>
    <dbReference type="NCBI Taxonomy" id="6105"/>
    <lineage>
        <taxon>Eukaryota</taxon>
        <taxon>Metazoa</taxon>
        <taxon>Cnidaria</taxon>
        <taxon>Anthozoa</taxon>
        <taxon>Hexacorallia</taxon>
        <taxon>Actiniaria</taxon>
        <taxon>Actiniidae</taxon>
        <taxon>Actinia</taxon>
    </lineage>
</organism>
<dbReference type="InParanoid" id="A0A6P8HVP5"/>
<dbReference type="OrthoDB" id="10065854at2759"/>
<protein>
    <submittedName>
        <fullName evidence="3">Heat shock factor 2-binding protein-like isoform X1</fullName>
    </submittedName>
</protein>
<dbReference type="InterPro" id="IPR016024">
    <property type="entry name" value="ARM-type_fold"/>
</dbReference>
<reference evidence="3" key="1">
    <citation type="submission" date="2025-08" db="UniProtKB">
        <authorList>
            <consortium name="RefSeq"/>
        </authorList>
    </citation>
    <scope>IDENTIFICATION</scope>
    <source>
        <tissue evidence="3">Tentacle</tissue>
    </source>
</reference>
<dbReference type="Proteomes" id="UP000515163">
    <property type="component" value="Unplaced"/>
</dbReference>
<gene>
    <name evidence="3" type="primary">LOC116293434</name>
</gene>
<keyword evidence="1" id="KW-0175">Coiled coil</keyword>
<accession>A0A6P8HVP5</accession>
<dbReference type="RefSeq" id="XP_031556715.1">
    <property type="nucleotide sequence ID" value="XM_031700855.1"/>
</dbReference>
<dbReference type="InterPro" id="IPR039584">
    <property type="entry name" value="HSF2BP"/>
</dbReference>
<dbReference type="Gene3D" id="1.25.10.10">
    <property type="entry name" value="Leucine-rich Repeat Variant"/>
    <property type="match status" value="1"/>
</dbReference>
<dbReference type="SUPFAM" id="SSF48371">
    <property type="entry name" value="ARM repeat"/>
    <property type="match status" value="1"/>
</dbReference>
<evidence type="ECO:0000313" key="2">
    <source>
        <dbReference type="Proteomes" id="UP000515163"/>
    </source>
</evidence>
<evidence type="ECO:0000313" key="3">
    <source>
        <dbReference type="RefSeq" id="XP_031556715.1"/>
    </source>
</evidence>
<evidence type="ECO:0000256" key="1">
    <source>
        <dbReference type="SAM" id="Coils"/>
    </source>
</evidence>
<dbReference type="InterPro" id="IPR011989">
    <property type="entry name" value="ARM-like"/>
</dbReference>
<dbReference type="AlphaFoldDB" id="A0A6P8HVP5"/>
<name>A0A6P8HVP5_ACTTE</name>
<dbReference type="KEGG" id="aten:116293434"/>
<dbReference type="GeneID" id="116293434"/>
<dbReference type="GO" id="GO:0005829">
    <property type="term" value="C:cytosol"/>
    <property type="evidence" value="ECO:0007669"/>
    <property type="project" value="TreeGrafter"/>
</dbReference>
<keyword evidence="2" id="KW-1185">Reference proteome</keyword>
<sequence>MAANVENVLREKCKVYVQVGKDDFKRLTSEVKDIKEVIPKILTSDLLDSYSKLEASQEELQQVHSENHKLRTELDYLQQEHQRQIGEAEKRYNNLIGDYDRGREEKFDLKCQLADVNQQLIDQSDYCASLGASVCTLLWRVSRQQQSVSTLLEGAKAEEFLHLTRKTIISYFATWGEDDPQEKSEELEFVLALCGIITNIAAAPCGREFFTRKEIGQVLVDCLVTTLEKTSVQHNVKIRSLMLMALYNISINFRGLQYLISKPSLLPLMLRLIQEESDSEIKLNAARLLQSIVMEPECLSHEHLQQVKKLRYTFYLQTQSSKELFASCRLAESSWSTTHARLLMNTSFD</sequence>
<dbReference type="PANTHER" id="PTHR15434">
    <property type="entry name" value="HEAT SHOCK FACTOR 2-BINDING PROTEIN"/>
    <property type="match status" value="1"/>
</dbReference>
<dbReference type="PANTHER" id="PTHR15434:SF2">
    <property type="entry name" value="HEAT SHOCK FACTOR 2-BINDING PROTEIN"/>
    <property type="match status" value="1"/>
</dbReference>
<dbReference type="FunCoup" id="A0A6P8HVP5">
    <property type="interactions" value="291"/>
</dbReference>
<feature type="coiled-coil region" evidence="1">
    <location>
        <begin position="53"/>
        <end position="98"/>
    </location>
</feature>